<comment type="subcellular location">
    <subcellularLocation>
        <location evidence="1">Nucleus</location>
    </subcellularLocation>
</comment>
<feature type="domain" description="C2H2-type" evidence="10">
    <location>
        <begin position="148"/>
        <end position="177"/>
    </location>
</feature>
<feature type="compositionally biased region" description="Low complexity" evidence="9">
    <location>
        <begin position="308"/>
        <end position="318"/>
    </location>
</feature>
<keyword evidence="12" id="KW-1185">Reference proteome</keyword>
<evidence type="ECO:0000256" key="4">
    <source>
        <dbReference type="ARBA" id="ARBA00022771"/>
    </source>
</evidence>
<evidence type="ECO:0000259" key="10">
    <source>
        <dbReference type="PROSITE" id="PS50157"/>
    </source>
</evidence>
<name>A0A2R5GDD5_9STRA</name>
<evidence type="ECO:0000256" key="9">
    <source>
        <dbReference type="SAM" id="MobiDB-lite"/>
    </source>
</evidence>
<sequence>MAMSANTVPGESVAAVLRQLALSSSNQHQHQHALPDRQAHQFQHTTTTTTTTPPPPPPLPAVLSQPELASRGFEVDPVAAHAAAQARSHQVREQLAEMHRQTIALSNAEPAHSKLVEEAFRQHELQVYLEESQAGAVIAKARADPRPFKCTFPNCTKSFKEKKVLRKHLLTHQPKRFHCAYPGCHKSFYERAKLKRHNLVHTGEKNFVCTFEGCNKRFALKANLQTHFRVHSGDRPYPCLFKGCNKRFTQTSGRNSHYKTHLHQRKRKLSESSDATEPNHDMPPSPALLSTNENRASSNTSYQHGRALDAASAAAAAAPHQTHKLHRSSTADFALQRHLSAPEMQRTHSVQSVASSISNPHSSLLSPQSAPASPATNADLFSHVASGNTTFHPGTSGRSFLQKFSSGMANSGRSTSAPRLCSPMQADATPPLFPLQPGNEAPSAALRTGTASYESIYPGDRSLEQILLRANAFRALKPANLTPERTSFLLSVMQDAKPSTPWDQMLQSMLPAADKISTNCY</sequence>
<feature type="domain" description="C2H2-type" evidence="10">
    <location>
        <begin position="207"/>
        <end position="236"/>
    </location>
</feature>
<keyword evidence="4 8" id="KW-0863">Zinc-finger</keyword>
<evidence type="ECO:0000256" key="5">
    <source>
        <dbReference type="ARBA" id="ARBA00022833"/>
    </source>
</evidence>
<feature type="compositionally biased region" description="Low complexity" evidence="9">
    <location>
        <begin position="355"/>
        <end position="375"/>
    </location>
</feature>
<evidence type="ECO:0000313" key="12">
    <source>
        <dbReference type="Proteomes" id="UP000241890"/>
    </source>
</evidence>
<dbReference type="InParanoid" id="A0A2R5GDD5"/>
<dbReference type="GO" id="GO:0000785">
    <property type="term" value="C:chromatin"/>
    <property type="evidence" value="ECO:0007669"/>
    <property type="project" value="TreeGrafter"/>
</dbReference>
<dbReference type="PROSITE" id="PS50157">
    <property type="entry name" value="ZINC_FINGER_C2H2_2"/>
    <property type="match status" value="4"/>
</dbReference>
<reference evidence="11 12" key="1">
    <citation type="submission" date="2017-12" db="EMBL/GenBank/DDBJ databases">
        <title>Sequencing, de novo assembly and annotation of complete genome of a new Thraustochytrid species, strain FCC1311.</title>
        <authorList>
            <person name="Sedici K."/>
            <person name="Godart F."/>
            <person name="Aiese Cigliano R."/>
            <person name="Sanseverino W."/>
            <person name="Barakat M."/>
            <person name="Ortet P."/>
            <person name="Marechal E."/>
            <person name="Cagnac O."/>
            <person name="Amato A."/>
        </authorList>
    </citation>
    <scope>NUCLEOTIDE SEQUENCE [LARGE SCALE GENOMIC DNA]</scope>
</reference>
<dbReference type="FunFam" id="3.30.160.60:FF:000104">
    <property type="entry name" value="Transcriptional repressor protein YY1"/>
    <property type="match status" value="1"/>
</dbReference>
<proteinExistence type="predicted"/>
<feature type="region of interest" description="Disordered" evidence="9">
    <location>
        <begin position="252"/>
        <end position="330"/>
    </location>
</feature>
<gene>
    <name evidence="11" type="ORF">FCC1311_052012</name>
</gene>
<dbReference type="InterPro" id="IPR013087">
    <property type="entry name" value="Znf_C2H2_type"/>
</dbReference>
<dbReference type="OrthoDB" id="6077919at2759"/>
<feature type="domain" description="C2H2-type" evidence="10">
    <location>
        <begin position="237"/>
        <end position="266"/>
    </location>
</feature>
<organism evidence="11 12">
    <name type="scientific">Hondaea fermentalgiana</name>
    <dbReference type="NCBI Taxonomy" id="2315210"/>
    <lineage>
        <taxon>Eukaryota</taxon>
        <taxon>Sar</taxon>
        <taxon>Stramenopiles</taxon>
        <taxon>Bigyra</taxon>
        <taxon>Labyrinthulomycetes</taxon>
        <taxon>Thraustochytrida</taxon>
        <taxon>Thraustochytriidae</taxon>
        <taxon>Hondaea</taxon>
    </lineage>
</organism>
<keyword evidence="6" id="KW-0238">DNA-binding</keyword>
<dbReference type="EMBL" id="BEYU01000052">
    <property type="protein sequence ID" value="GBG28980.1"/>
    <property type="molecule type" value="Genomic_DNA"/>
</dbReference>
<feature type="region of interest" description="Disordered" evidence="9">
    <location>
        <begin position="24"/>
        <end position="62"/>
    </location>
</feature>
<evidence type="ECO:0000256" key="7">
    <source>
        <dbReference type="ARBA" id="ARBA00023242"/>
    </source>
</evidence>
<evidence type="ECO:0000256" key="1">
    <source>
        <dbReference type="ARBA" id="ARBA00004123"/>
    </source>
</evidence>
<feature type="compositionally biased region" description="Polar residues" evidence="9">
    <location>
        <begin position="405"/>
        <end position="417"/>
    </location>
</feature>
<evidence type="ECO:0000256" key="8">
    <source>
        <dbReference type="PROSITE-ProRule" id="PRU00042"/>
    </source>
</evidence>
<dbReference type="Gene3D" id="3.30.160.60">
    <property type="entry name" value="Classic Zinc Finger"/>
    <property type="match status" value="4"/>
</dbReference>
<dbReference type="SUPFAM" id="SSF57667">
    <property type="entry name" value="beta-beta-alpha zinc fingers"/>
    <property type="match status" value="3"/>
</dbReference>
<dbReference type="Pfam" id="PF00096">
    <property type="entry name" value="zf-C2H2"/>
    <property type="match status" value="2"/>
</dbReference>
<accession>A0A2R5GDD5</accession>
<dbReference type="FunFam" id="3.30.160.60:FF:001102">
    <property type="entry name" value="Transcription factor IIIA"/>
    <property type="match status" value="1"/>
</dbReference>
<dbReference type="GO" id="GO:0005667">
    <property type="term" value="C:transcription regulator complex"/>
    <property type="evidence" value="ECO:0007669"/>
    <property type="project" value="TreeGrafter"/>
</dbReference>
<keyword evidence="7" id="KW-0539">Nucleus</keyword>
<protein>
    <submittedName>
        <fullName evidence="11">Zinc finger protein 42-like</fullName>
    </submittedName>
</protein>
<dbReference type="AlphaFoldDB" id="A0A2R5GDD5"/>
<dbReference type="PANTHER" id="PTHR14003:SF19">
    <property type="entry name" value="YY2 TRANSCRIPTION FACTOR"/>
    <property type="match status" value="1"/>
</dbReference>
<keyword evidence="3" id="KW-0677">Repeat</keyword>
<feature type="compositionally biased region" description="Basic residues" evidence="9">
    <location>
        <begin position="256"/>
        <end position="268"/>
    </location>
</feature>
<dbReference type="PANTHER" id="PTHR14003">
    <property type="entry name" value="TRANSCRIPTIONAL REPRESSOR PROTEIN YY"/>
    <property type="match status" value="1"/>
</dbReference>
<feature type="region of interest" description="Disordered" evidence="9">
    <location>
        <begin position="343"/>
        <end position="376"/>
    </location>
</feature>
<dbReference type="Proteomes" id="UP000241890">
    <property type="component" value="Unassembled WGS sequence"/>
</dbReference>
<keyword evidence="2" id="KW-0479">Metal-binding</keyword>
<feature type="compositionally biased region" description="Polar residues" evidence="9">
    <location>
        <begin position="288"/>
        <end position="303"/>
    </location>
</feature>
<evidence type="ECO:0000313" key="11">
    <source>
        <dbReference type="EMBL" id="GBG28980.1"/>
    </source>
</evidence>
<dbReference type="SMART" id="SM00355">
    <property type="entry name" value="ZnF_C2H2"/>
    <property type="match status" value="4"/>
</dbReference>
<comment type="caution">
    <text evidence="11">The sequence shown here is derived from an EMBL/GenBank/DDBJ whole genome shotgun (WGS) entry which is preliminary data.</text>
</comment>
<dbReference type="GO" id="GO:0000978">
    <property type="term" value="F:RNA polymerase II cis-regulatory region sequence-specific DNA binding"/>
    <property type="evidence" value="ECO:0007669"/>
    <property type="project" value="TreeGrafter"/>
</dbReference>
<feature type="domain" description="C2H2-type" evidence="10">
    <location>
        <begin position="177"/>
        <end position="206"/>
    </location>
</feature>
<keyword evidence="5" id="KW-0862">Zinc</keyword>
<dbReference type="GO" id="GO:0031519">
    <property type="term" value="C:PcG protein complex"/>
    <property type="evidence" value="ECO:0007669"/>
    <property type="project" value="TreeGrafter"/>
</dbReference>
<dbReference type="PROSITE" id="PS00028">
    <property type="entry name" value="ZINC_FINGER_C2H2_1"/>
    <property type="match status" value="4"/>
</dbReference>
<dbReference type="GO" id="GO:0000981">
    <property type="term" value="F:DNA-binding transcription factor activity, RNA polymerase II-specific"/>
    <property type="evidence" value="ECO:0007669"/>
    <property type="project" value="TreeGrafter"/>
</dbReference>
<dbReference type="InterPro" id="IPR036236">
    <property type="entry name" value="Znf_C2H2_sf"/>
</dbReference>
<dbReference type="GO" id="GO:0008270">
    <property type="term" value="F:zinc ion binding"/>
    <property type="evidence" value="ECO:0007669"/>
    <property type="project" value="UniProtKB-KW"/>
</dbReference>
<feature type="region of interest" description="Disordered" evidence="9">
    <location>
        <begin position="405"/>
        <end position="443"/>
    </location>
</feature>
<evidence type="ECO:0000256" key="2">
    <source>
        <dbReference type="ARBA" id="ARBA00022723"/>
    </source>
</evidence>
<evidence type="ECO:0000256" key="3">
    <source>
        <dbReference type="ARBA" id="ARBA00022737"/>
    </source>
</evidence>
<evidence type="ECO:0000256" key="6">
    <source>
        <dbReference type="ARBA" id="ARBA00023125"/>
    </source>
</evidence>